<dbReference type="InterPro" id="IPR027417">
    <property type="entry name" value="P-loop_NTPase"/>
</dbReference>
<organism evidence="6 7">
    <name type="scientific">Novipirellula rosea</name>
    <dbReference type="NCBI Taxonomy" id="1031540"/>
    <lineage>
        <taxon>Bacteria</taxon>
        <taxon>Pseudomonadati</taxon>
        <taxon>Planctomycetota</taxon>
        <taxon>Planctomycetia</taxon>
        <taxon>Pirellulales</taxon>
        <taxon>Pirellulaceae</taxon>
        <taxon>Novipirellula</taxon>
    </lineage>
</organism>
<dbReference type="InterPro" id="IPR033756">
    <property type="entry name" value="YlxH/NBP35"/>
</dbReference>
<keyword evidence="5" id="KW-0472">Membrane</keyword>
<keyword evidence="5" id="KW-1133">Transmembrane helix</keyword>
<dbReference type="EMBL" id="BAABGA010000120">
    <property type="protein sequence ID" value="GAA4472449.1"/>
    <property type="molecule type" value="Genomic_DNA"/>
</dbReference>
<evidence type="ECO:0000256" key="3">
    <source>
        <dbReference type="SAM" id="Coils"/>
    </source>
</evidence>
<feature type="region of interest" description="Disordered" evidence="4">
    <location>
        <begin position="283"/>
        <end position="304"/>
    </location>
</feature>
<keyword evidence="5" id="KW-0812">Transmembrane</keyword>
<dbReference type="PANTHER" id="PTHR32309:SF13">
    <property type="entry name" value="FERRIC ENTEROBACTIN TRANSPORT PROTEIN FEPE"/>
    <property type="match status" value="1"/>
</dbReference>
<dbReference type="InterPro" id="IPR005702">
    <property type="entry name" value="Wzc-like_C"/>
</dbReference>
<reference evidence="7" key="1">
    <citation type="journal article" date="2019" name="Int. J. Syst. Evol. Microbiol.">
        <title>The Global Catalogue of Microorganisms (GCM) 10K type strain sequencing project: providing services to taxonomists for standard genome sequencing and annotation.</title>
        <authorList>
            <consortium name="The Broad Institute Genomics Platform"/>
            <consortium name="The Broad Institute Genome Sequencing Center for Infectious Disease"/>
            <person name="Wu L."/>
            <person name="Ma J."/>
        </authorList>
    </citation>
    <scope>NUCLEOTIDE SEQUENCE [LARGE SCALE GENOMIC DNA]</scope>
    <source>
        <strain evidence="7">JCM 17759</strain>
    </source>
</reference>
<dbReference type="SUPFAM" id="SSF52540">
    <property type="entry name" value="P-loop containing nucleoside triphosphate hydrolases"/>
    <property type="match status" value="1"/>
</dbReference>
<feature type="coiled-coil region" evidence="3">
    <location>
        <begin position="179"/>
        <end position="213"/>
    </location>
</feature>
<keyword evidence="7" id="KW-1185">Reference proteome</keyword>
<dbReference type="NCBIfam" id="TIGR01007">
    <property type="entry name" value="eps_fam"/>
    <property type="match status" value="1"/>
</dbReference>
<keyword evidence="2" id="KW-0067">ATP-binding</keyword>
<dbReference type="Gene3D" id="3.40.50.300">
    <property type="entry name" value="P-loop containing nucleotide triphosphate hydrolases"/>
    <property type="match status" value="1"/>
</dbReference>
<evidence type="ECO:0000313" key="7">
    <source>
        <dbReference type="Proteomes" id="UP001500840"/>
    </source>
</evidence>
<evidence type="ECO:0000256" key="2">
    <source>
        <dbReference type="ARBA" id="ARBA00022840"/>
    </source>
</evidence>
<feature type="transmembrane region" description="Helical" evidence="5">
    <location>
        <begin position="43"/>
        <end position="60"/>
    </location>
</feature>
<evidence type="ECO:0000256" key="4">
    <source>
        <dbReference type="SAM" id="MobiDB-lite"/>
    </source>
</evidence>
<dbReference type="CDD" id="cd05387">
    <property type="entry name" value="BY-kinase"/>
    <property type="match status" value="1"/>
</dbReference>
<feature type="region of interest" description="Disordered" evidence="4">
    <location>
        <begin position="388"/>
        <end position="407"/>
    </location>
</feature>
<evidence type="ECO:0008006" key="8">
    <source>
        <dbReference type="Google" id="ProtNLM"/>
    </source>
</evidence>
<dbReference type="PANTHER" id="PTHR32309">
    <property type="entry name" value="TYROSINE-PROTEIN KINASE"/>
    <property type="match status" value="1"/>
</dbReference>
<gene>
    <name evidence="6" type="ORF">GCM10023156_68940</name>
</gene>
<proteinExistence type="predicted"/>
<protein>
    <recommendedName>
        <fullName evidence="8">Non-specific protein-tyrosine kinase</fullName>
    </recommendedName>
</protein>
<keyword evidence="3" id="KW-0175">Coiled coil</keyword>
<accession>A0ABP8NW17</accession>
<name>A0ABP8NW17_9BACT</name>
<evidence type="ECO:0000256" key="5">
    <source>
        <dbReference type="SAM" id="Phobius"/>
    </source>
</evidence>
<dbReference type="Proteomes" id="UP001500840">
    <property type="component" value="Unassembled WGS sequence"/>
</dbReference>
<dbReference type="Pfam" id="PF10609">
    <property type="entry name" value="ParA"/>
    <property type="match status" value="1"/>
</dbReference>
<comment type="caution">
    <text evidence="6">The sequence shown here is derived from an EMBL/GenBank/DDBJ whole genome shotgun (WGS) entry which is preliminary data.</text>
</comment>
<dbReference type="InterPro" id="IPR050445">
    <property type="entry name" value="Bact_polysacc_biosynth/exp"/>
</dbReference>
<dbReference type="RefSeq" id="WP_345328306.1">
    <property type="nucleotide sequence ID" value="NZ_BAABGA010000120.1"/>
</dbReference>
<evidence type="ECO:0000313" key="6">
    <source>
        <dbReference type="EMBL" id="GAA4472449.1"/>
    </source>
</evidence>
<evidence type="ECO:0000256" key="1">
    <source>
        <dbReference type="ARBA" id="ARBA00022741"/>
    </source>
</evidence>
<feature type="compositionally biased region" description="Basic and acidic residues" evidence="4">
    <location>
        <begin position="284"/>
        <end position="304"/>
    </location>
</feature>
<sequence>MLRRSPLVETYRAEITPPPPPDDALLQIDDLVSYMRFLLRHKYRILLSLLYAFVGGWIYFHNQPVVYRSKAEVFVEPKDSLDREGSSARGHDASLLDTHASLIKSPWFVDKAFQENELQDLALLAESSNVANTILPSMNVDHEDSIVQISFDSIYPDECPKVLEALVSTYQHYLIESSRENLEQAIELIYNKAESLQHEIQEKKLAFQRAKASVPLPAIESAEHASSARQLIEIDNRLVDSRVRRAELLSRLATIKTAQSQSIQTASLLLPVIYQEHQMQLAATERHRQERSEDQAERSIWRGESKQQQSYDRLLEARIRLQGLKERLGEQLFPLEEEEKLLANQYGDNYPSLQELRNKIDQVRDLYAEQIKTIELEIAAESQAPAASVATRSESKPKASVTETMESNESQLADLIDTYIGSLQQELADLDAADQTLATQYQTMNQRMQDHRDKVRESELRQNENDHLLVEISLAERRYDALISQLSQFDLNKDFGNFGTTVIAPPSNPSQVAPNALITILTSGMIGLMCAFVWVGCAEIAERTHHNPEAIRDLGLPILAKIPERHRDRKRLKSRQPQTLCTVHEPESADAEAYRSLRTALDCINQTSTNMVIQVTSPVAGDGKSTLAANLAVSIAQSGKRVLLMDTNLRAPTMHNLFGSSNNAGLSTLLSGHSTPRDVIREMNTAGLYLLPAGPQPKCPADLIASPRFARFTDWLRDRFQFVIIDTPPILLASESRVIAALSDGVLLTVRSHQNDPAETQHACELLEIAGANVLGVVVNETTCSACRHRSFEPPQIMTTSQTPITTSRRIK</sequence>
<keyword evidence="1" id="KW-0547">Nucleotide-binding</keyword>